<reference evidence="3 4" key="1">
    <citation type="submission" date="2018-12" db="EMBL/GenBank/DDBJ databases">
        <title>Genome Sequence of Candidatus Viridilinea halotolerans isolated from saline sulfide-rich spring.</title>
        <authorList>
            <person name="Grouzdev D.S."/>
            <person name="Burganskaya E.I."/>
            <person name="Krutkina M.S."/>
            <person name="Sukhacheva M.V."/>
            <person name="Gorlenko V.M."/>
        </authorList>
    </citation>
    <scope>NUCLEOTIDE SEQUENCE [LARGE SCALE GENOMIC DNA]</scope>
    <source>
        <strain evidence="3">Chok-6</strain>
    </source>
</reference>
<evidence type="ECO:0000313" key="3">
    <source>
        <dbReference type="EMBL" id="RRR70980.1"/>
    </source>
</evidence>
<protein>
    <submittedName>
        <fullName evidence="3">AAA family ATPase</fullName>
    </submittedName>
</protein>
<evidence type="ECO:0000313" key="4">
    <source>
        <dbReference type="Proteomes" id="UP000280307"/>
    </source>
</evidence>
<feature type="domain" description="ATPase AAA-type core" evidence="1">
    <location>
        <begin position="247"/>
        <end position="337"/>
    </location>
</feature>
<organism evidence="3 4">
    <name type="scientific">Candidatus Viridilinea halotolerans</name>
    <dbReference type="NCBI Taxonomy" id="2491704"/>
    <lineage>
        <taxon>Bacteria</taxon>
        <taxon>Bacillati</taxon>
        <taxon>Chloroflexota</taxon>
        <taxon>Chloroflexia</taxon>
        <taxon>Chloroflexales</taxon>
        <taxon>Chloroflexineae</taxon>
        <taxon>Oscillochloridaceae</taxon>
        <taxon>Candidatus Viridilinea</taxon>
    </lineage>
</organism>
<comment type="caution">
    <text evidence="3">The sequence shown here is derived from an EMBL/GenBank/DDBJ whole genome shotgun (WGS) entry which is preliminary data.</text>
</comment>
<feature type="domain" description="Rad50/SbcC-type AAA" evidence="2">
    <location>
        <begin position="6"/>
        <end position="200"/>
    </location>
</feature>
<evidence type="ECO:0000259" key="2">
    <source>
        <dbReference type="Pfam" id="PF13476"/>
    </source>
</evidence>
<dbReference type="Pfam" id="PF13304">
    <property type="entry name" value="AAA_21"/>
    <property type="match status" value="1"/>
</dbReference>
<evidence type="ECO:0000259" key="1">
    <source>
        <dbReference type="Pfam" id="PF13304"/>
    </source>
</evidence>
<dbReference type="SUPFAM" id="SSF52540">
    <property type="entry name" value="P-loop containing nucleoside triphosphate hydrolases"/>
    <property type="match status" value="1"/>
</dbReference>
<dbReference type="InterPro" id="IPR027417">
    <property type="entry name" value="P-loop_NTPase"/>
</dbReference>
<dbReference type="EMBL" id="RSAS01000479">
    <property type="protein sequence ID" value="RRR70980.1"/>
    <property type="molecule type" value="Genomic_DNA"/>
</dbReference>
<dbReference type="Gene3D" id="3.40.50.300">
    <property type="entry name" value="P-loop containing nucleotide triphosphate hydrolases"/>
    <property type="match status" value="2"/>
</dbReference>
<dbReference type="InterPro" id="IPR003959">
    <property type="entry name" value="ATPase_AAA_core"/>
</dbReference>
<dbReference type="PANTHER" id="PTHR43581:SF2">
    <property type="entry name" value="EXCINUCLEASE ATPASE SUBUNIT"/>
    <property type="match status" value="1"/>
</dbReference>
<dbReference type="Pfam" id="PF13476">
    <property type="entry name" value="AAA_23"/>
    <property type="match status" value="1"/>
</dbReference>
<dbReference type="Proteomes" id="UP000280307">
    <property type="component" value="Unassembled WGS sequence"/>
</dbReference>
<dbReference type="AlphaFoldDB" id="A0A426TYS8"/>
<dbReference type="GO" id="GO:0005524">
    <property type="term" value="F:ATP binding"/>
    <property type="evidence" value="ECO:0007669"/>
    <property type="project" value="InterPro"/>
</dbReference>
<dbReference type="InterPro" id="IPR038729">
    <property type="entry name" value="Rad50/SbcC_AAA"/>
</dbReference>
<sequence>MQIDTLELANFRGFTAPDLFIAAEPTFTPERTFNFSTQFNVIVGDNGTGKTALLDALAIGLGSLFLGFDQIESRGIRKDEVSLARFTLGDTVSLEPQYPVVITCAGTVHGRPIRWTRTLEGSGGRITRQGALEIFAISRELQRAVRSGEPVDLPLLAYYGTGRLWLQKKDRLVEPIKPASRMVGYVDCLDPISNEKMLLRWLKTMEMSQIQQGKPLALLTAVKQAVVNSVELWHSMVYDLRLDELIITADDGRTLPFRMLSDGVRNMLAMVADIAYRAAVLNPQYGAEAASATCGVVLIDEIDLHLHPKWQRRVVEDLRRTFPRIQFIATTHSPFIIQALRPGELINLDSKQPVAYADKSIEDIAEQVMDVALPQRGERYQEMMAAAKEYYRVLQAGKHTPPDQVEALKRRLRAASWHRTLIVPLKSKHVPGARLN</sequence>
<name>A0A426TYS8_9CHLR</name>
<dbReference type="GO" id="GO:0006302">
    <property type="term" value="P:double-strand break repair"/>
    <property type="evidence" value="ECO:0007669"/>
    <property type="project" value="InterPro"/>
</dbReference>
<dbReference type="InterPro" id="IPR051396">
    <property type="entry name" value="Bact_Antivir_Def_Nuclease"/>
</dbReference>
<dbReference type="PANTHER" id="PTHR43581">
    <property type="entry name" value="ATP/GTP PHOSPHATASE"/>
    <property type="match status" value="1"/>
</dbReference>
<accession>A0A426TYS8</accession>
<dbReference type="GO" id="GO:0016887">
    <property type="term" value="F:ATP hydrolysis activity"/>
    <property type="evidence" value="ECO:0007669"/>
    <property type="project" value="InterPro"/>
</dbReference>
<proteinExistence type="predicted"/>
<gene>
    <name evidence="3" type="ORF">EI684_12245</name>
</gene>